<comment type="similarity">
    <text evidence="9">Belongs to the NAD kinase family.</text>
</comment>
<evidence type="ECO:0000256" key="2">
    <source>
        <dbReference type="ARBA" id="ARBA00022679"/>
    </source>
</evidence>
<evidence type="ECO:0000256" key="5">
    <source>
        <dbReference type="ARBA" id="ARBA00022840"/>
    </source>
</evidence>
<reference evidence="10 11" key="1">
    <citation type="journal article" date="2017" name="Int. J. Syst. Evol. Microbiol.">
        <title>Macrococcus canis sp. nov., a skin bacterium associated with infections in dogs.</title>
        <authorList>
            <person name="Gobeli Brawand S."/>
            <person name="Cotting K."/>
            <person name="Gomez-Sanz E."/>
            <person name="Collaud A."/>
            <person name="Thomann A."/>
            <person name="Brodard I."/>
            <person name="Rodriguez-Campos S."/>
            <person name="Strauss C."/>
            <person name="Perreten V."/>
        </authorList>
    </citation>
    <scope>NUCLEOTIDE SEQUENCE [LARGE SCALE GENOMIC DNA]</scope>
    <source>
        <strain evidence="10 11">KM45013</strain>
    </source>
</reference>
<dbReference type="KEGG" id="mcak:MCCS_17980"/>
<comment type="subcellular location">
    <subcellularLocation>
        <location evidence="9">Cytoplasm</location>
    </subcellularLocation>
</comment>
<evidence type="ECO:0000256" key="6">
    <source>
        <dbReference type="ARBA" id="ARBA00022857"/>
    </source>
</evidence>
<comment type="catalytic activity">
    <reaction evidence="8 9">
        <text>NAD(+) + ATP = ADP + NADP(+) + H(+)</text>
        <dbReference type="Rhea" id="RHEA:18629"/>
        <dbReference type="ChEBI" id="CHEBI:15378"/>
        <dbReference type="ChEBI" id="CHEBI:30616"/>
        <dbReference type="ChEBI" id="CHEBI:57540"/>
        <dbReference type="ChEBI" id="CHEBI:58349"/>
        <dbReference type="ChEBI" id="CHEBI:456216"/>
        <dbReference type="EC" id="2.7.1.23"/>
    </reaction>
</comment>
<evidence type="ECO:0000256" key="8">
    <source>
        <dbReference type="ARBA" id="ARBA00047925"/>
    </source>
</evidence>
<name>A0A1W7ACT7_9STAP</name>
<feature type="binding site" evidence="9">
    <location>
        <position position="154"/>
    </location>
    <ligand>
        <name>NAD(+)</name>
        <dbReference type="ChEBI" id="CHEBI:57540"/>
    </ligand>
</feature>
<evidence type="ECO:0000256" key="3">
    <source>
        <dbReference type="ARBA" id="ARBA00022741"/>
    </source>
</evidence>
<dbReference type="EMBL" id="CP021059">
    <property type="protein sequence ID" value="ARQ07429.1"/>
    <property type="molecule type" value="Genomic_DNA"/>
</dbReference>
<evidence type="ECO:0000313" key="10">
    <source>
        <dbReference type="EMBL" id="ARQ07429.1"/>
    </source>
</evidence>
<evidence type="ECO:0000256" key="9">
    <source>
        <dbReference type="HAMAP-Rule" id="MF_00361"/>
    </source>
</evidence>
<comment type="function">
    <text evidence="9">Involved in the regulation of the intracellular balance of NAD and NADP, and is a key enzyme in the biosynthesis of NADP. Catalyzes specifically the phosphorylation on 2'-hydroxyl of the adenosine moiety of NAD to yield NADP.</text>
</comment>
<dbReference type="GeneID" id="35295895"/>
<evidence type="ECO:0000256" key="1">
    <source>
        <dbReference type="ARBA" id="ARBA00022490"/>
    </source>
</evidence>
<keyword evidence="1 9" id="KW-0963">Cytoplasm</keyword>
<keyword evidence="3 9" id="KW-0547">Nucleotide-binding</keyword>
<feature type="binding site" evidence="9">
    <location>
        <begin position="51"/>
        <end position="52"/>
    </location>
    <ligand>
        <name>NAD(+)</name>
        <dbReference type="ChEBI" id="CHEBI:57540"/>
    </ligand>
</feature>
<sequence>MEKRNKIYFFTNGEPAGLNSKAQIETLIQHYDFEVTDNHQTANIIASIGGDGEFLQAVRKTKFRQDAIYVGIATDNKKHFYTDFHIDDTKLLNKALNSEDDSIEVRKYPLLDVNINSEMHYLCLNDFYIKSSIIKSMSLDVLIDDQKFETFRGDGMLISTPTGSTGYSKSLDGAIIDPLTRCFQMTEIASFNNNNYRTIGNAIILNENRKLSLILDKLEDYYPIMGLDNEALSIQNTDTIDITLSSNIIKTVKVKENSFWNKVERTFL</sequence>
<dbReference type="InterPro" id="IPR016064">
    <property type="entry name" value="NAD/diacylglycerol_kinase_sf"/>
</dbReference>
<dbReference type="InterPro" id="IPR017438">
    <property type="entry name" value="ATP-NAD_kinase_N"/>
</dbReference>
<dbReference type="HAMAP" id="MF_00361">
    <property type="entry name" value="NAD_kinase"/>
    <property type="match status" value="1"/>
</dbReference>
<dbReference type="Proteomes" id="UP000194154">
    <property type="component" value="Chromosome"/>
</dbReference>
<dbReference type="GO" id="GO:0005737">
    <property type="term" value="C:cytoplasm"/>
    <property type="evidence" value="ECO:0007669"/>
    <property type="project" value="UniProtKB-SubCell"/>
</dbReference>
<keyword evidence="5 9" id="KW-0067">ATP-binding</keyword>
<dbReference type="AlphaFoldDB" id="A0A1W7ACT7"/>
<evidence type="ECO:0000256" key="7">
    <source>
        <dbReference type="ARBA" id="ARBA00023027"/>
    </source>
</evidence>
<dbReference type="GO" id="GO:0046872">
    <property type="term" value="F:metal ion binding"/>
    <property type="evidence" value="ECO:0007669"/>
    <property type="project" value="UniProtKB-UniRule"/>
</dbReference>
<comment type="cofactor">
    <cofactor evidence="9">
        <name>a divalent metal cation</name>
        <dbReference type="ChEBI" id="CHEBI:60240"/>
    </cofactor>
</comment>
<feature type="active site" description="Proton acceptor" evidence="9">
    <location>
        <position position="51"/>
    </location>
</feature>
<dbReference type="SUPFAM" id="SSF111331">
    <property type="entry name" value="NAD kinase/diacylglycerol kinase-like"/>
    <property type="match status" value="1"/>
</dbReference>
<organism evidence="10 11">
    <name type="scientific">Macrococcoides canis</name>
    <dbReference type="NCBI Taxonomy" id="1855823"/>
    <lineage>
        <taxon>Bacteria</taxon>
        <taxon>Bacillati</taxon>
        <taxon>Bacillota</taxon>
        <taxon>Bacilli</taxon>
        <taxon>Bacillales</taxon>
        <taxon>Staphylococcaceae</taxon>
        <taxon>Macrococcoides</taxon>
    </lineage>
</organism>
<dbReference type="PANTHER" id="PTHR20275:SF9">
    <property type="entry name" value="NAD KINASE 2"/>
    <property type="match status" value="1"/>
</dbReference>
<keyword evidence="7 9" id="KW-0520">NAD</keyword>
<dbReference type="GO" id="GO:0006741">
    <property type="term" value="P:NADP+ biosynthetic process"/>
    <property type="evidence" value="ECO:0007669"/>
    <property type="project" value="UniProtKB-UniRule"/>
</dbReference>
<dbReference type="InterPro" id="IPR017437">
    <property type="entry name" value="ATP-NAD_kinase_PpnK-typ_C"/>
</dbReference>
<feature type="binding site" evidence="9">
    <location>
        <begin position="125"/>
        <end position="126"/>
    </location>
    <ligand>
        <name>NAD(+)</name>
        <dbReference type="ChEBI" id="CHEBI:57540"/>
    </ligand>
</feature>
<dbReference type="PANTHER" id="PTHR20275">
    <property type="entry name" value="NAD KINASE"/>
    <property type="match status" value="1"/>
</dbReference>
<dbReference type="GO" id="GO:0003951">
    <property type="term" value="F:NAD+ kinase activity"/>
    <property type="evidence" value="ECO:0007669"/>
    <property type="project" value="UniProtKB-UniRule"/>
</dbReference>
<comment type="caution">
    <text evidence="9">Lacks conserved residue(s) required for the propagation of feature annotation.</text>
</comment>
<dbReference type="GO" id="GO:0019674">
    <property type="term" value="P:NAD+ metabolic process"/>
    <property type="evidence" value="ECO:0007669"/>
    <property type="project" value="InterPro"/>
</dbReference>
<dbReference type="InterPro" id="IPR002504">
    <property type="entry name" value="NADK"/>
</dbReference>
<protein>
    <recommendedName>
        <fullName evidence="9">NAD kinase</fullName>
        <ecNumber evidence="9">2.7.1.23</ecNumber>
    </recommendedName>
    <alternativeName>
        <fullName evidence="9">ATP-dependent NAD kinase</fullName>
    </alternativeName>
</protein>
<dbReference type="OrthoDB" id="9774737at2"/>
<dbReference type="STRING" id="1855823.MCCS_17980"/>
<gene>
    <name evidence="10" type="primary">ppnK_2</name>
    <name evidence="9" type="synonym">nadK</name>
    <name evidence="10" type="ORF">MCCS_17980</name>
</gene>
<proteinExistence type="inferred from homology"/>
<dbReference type="GO" id="GO:0051287">
    <property type="term" value="F:NAD binding"/>
    <property type="evidence" value="ECO:0007669"/>
    <property type="project" value="UniProtKB-ARBA"/>
</dbReference>
<dbReference type="Pfam" id="PF20143">
    <property type="entry name" value="NAD_kinase_C"/>
    <property type="match status" value="1"/>
</dbReference>
<evidence type="ECO:0000313" key="11">
    <source>
        <dbReference type="Proteomes" id="UP000194154"/>
    </source>
</evidence>
<dbReference type="RefSeq" id="WP_086042983.1">
    <property type="nucleotide sequence ID" value="NZ_CBCRZA010000004.1"/>
</dbReference>
<keyword evidence="11" id="KW-1185">Reference proteome</keyword>
<dbReference type="EC" id="2.7.1.23" evidence="9"/>
<keyword evidence="4 9" id="KW-0418">Kinase</keyword>
<keyword evidence="2 9" id="KW-0808">Transferase</keyword>
<feature type="binding site" evidence="9">
    <location>
        <position position="189"/>
    </location>
    <ligand>
        <name>NAD(+)</name>
        <dbReference type="ChEBI" id="CHEBI:57540"/>
    </ligand>
</feature>
<evidence type="ECO:0000256" key="4">
    <source>
        <dbReference type="ARBA" id="ARBA00022777"/>
    </source>
</evidence>
<feature type="binding site" evidence="9">
    <location>
        <position position="152"/>
    </location>
    <ligand>
        <name>NAD(+)</name>
        <dbReference type="ChEBI" id="CHEBI:57540"/>
    </ligand>
</feature>
<dbReference type="Gene3D" id="2.60.200.30">
    <property type="entry name" value="Probable inorganic polyphosphate/atp-NAD kinase, domain 2"/>
    <property type="match status" value="1"/>
</dbReference>
<feature type="binding site" evidence="9">
    <location>
        <begin position="165"/>
        <end position="170"/>
    </location>
    <ligand>
        <name>NAD(+)</name>
        <dbReference type="ChEBI" id="CHEBI:57540"/>
    </ligand>
</feature>
<dbReference type="NCBIfam" id="NF002902">
    <property type="entry name" value="PRK03501.1"/>
    <property type="match status" value="1"/>
</dbReference>
<keyword evidence="6 9" id="KW-0521">NADP</keyword>
<dbReference type="GO" id="GO:0005524">
    <property type="term" value="F:ATP binding"/>
    <property type="evidence" value="ECO:0007669"/>
    <property type="project" value="UniProtKB-KW"/>
</dbReference>
<accession>A0A1W7ACT7</accession>
<dbReference type="Gene3D" id="3.40.50.10330">
    <property type="entry name" value="Probable inorganic polyphosphate/atp-NAD kinase, domain 1"/>
    <property type="match status" value="1"/>
</dbReference>